<name>A0ABP4G6M4_9ACTN</name>
<evidence type="ECO:0008006" key="3">
    <source>
        <dbReference type="Google" id="ProtNLM"/>
    </source>
</evidence>
<comment type="caution">
    <text evidence="1">The sequence shown here is derived from an EMBL/GenBank/DDBJ whole genome shotgun (WGS) entry which is preliminary data.</text>
</comment>
<sequence length="383" mass="41298">MPLPPFGAPLDRLARLRGPLPPKAYDARKITALTTNPACDRRAVLDAAGVDKAALARRIGYDPRFGQSPFAISRGLTFEELVKRDGYAELLRLLREQTGTPVAEAAVADLNEVGGNASLTVRHKETARLIERLAAGDAERLILDHPVLTMEVAGRTAYLEPDALTHRVGGRFHLVEIKSFPAIDGVADPLAVAEAAKQAAVYAIALRQAFVTAGYDPDLVAEEFLLVCPKDFGNRPYGRLVDLRQERETIGFQLTRLRRAESLAAQLPDGATLDVREDSGHSPAQLAQSVSALTAAYSPECLSFCEMARLCRQEAEECASPARLGRAVRSVMPGMDSIRVVLEQLDGVAGPAAGSAVDPGQAEVLELLRKAERLRRARRGAVA</sequence>
<accession>A0ABP4G6M4</accession>
<evidence type="ECO:0000313" key="2">
    <source>
        <dbReference type="Proteomes" id="UP001500037"/>
    </source>
</evidence>
<organism evidence="1 2">
    <name type="scientific">Kitasatospora nipponensis</name>
    <dbReference type="NCBI Taxonomy" id="258049"/>
    <lineage>
        <taxon>Bacteria</taxon>
        <taxon>Bacillati</taxon>
        <taxon>Actinomycetota</taxon>
        <taxon>Actinomycetes</taxon>
        <taxon>Kitasatosporales</taxon>
        <taxon>Streptomycetaceae</taxon>
        <taxon>Kitasatospora</taxon>
    </lineage>
</organism>
<dbReference type="EMBL" id="BAAALF010000001">
    <property type="protein sequence ID" value="GAA1215068.1"/>
    <property type="molecule type" value="Genomic_DNA"/>
</dbReference>
<gene>
    <name evidence="1" type="ORF">GCM10009665_01100</name>
</gene>
<reference evidence="2" key="1">
    <citation type="journal article" date="2019" name="Int. J. Syst. Evol. Microbiol.">
        <title>The Global Catalogue of Microorganisms (GCM) 10K type strain sequencing project: providing services to taxonomists for standard genome sequencing and annotation.</title>
        <authorList>
            <consortium name="The Broad Institute Genomics Platform"/>
            <consortium name="The Broad Institute Genome Sequencing Center for Infectious Disease"/>
            <person name="Wu L."/>
            <person name="Ma J."/>
        </authorList>
    </citation>
    <scope>NUCLEOTIDE SEQUENCE [LARGE SCALE GENOMIC DNA]</scope>
    <source>
        <strain evidence="2">JCM 13004</strain>
    </source>
</reference>
<dbReference type="Proteomes" id="UP001500037">
    <property type="component" value="Unassembled WGS sequence"/>
</dbReference>
<dbReference type="RefSeq" id="WP_344437655.1">
    <property type="nucleotide sequence ID" value="NZ_BAAALF010000001.1"/>
</dbReference>
<evidence type="ECO:0000313" key="1">
    <source>
        <dbReference type="EMBL" id="GAA1215068.1"/>
    </source>
</evidence>
<proteinExistence type="predicted"/>
<protein>
    <recommendedName>
        <fullName evidence="3">Secreted protein</fullName>
    </recommendedName>
</protein>
<keyword evidence="2" id="KW-1185">Reference proteome</keyword>